<evidence type="ECO:0000259" key="2">
    <source>
        <dbReference type="Pfam" id="PF01361"/>
    </source>
</evidence>
<sequence>MPVIQVSLIRGYSTELKQRLCAHLTDAVRRSIAADPEGVTVLLHEVEPDAYMRGGRPRMPGKAATAEIPGTVPEEVVRGFLDAMEVRDLSRAESWLDAGFSMVFPGGVEMTRLDELVAWAAERYRCVSKRIDVLETCDEGERITVVCHGELRGEWLDGTPFAGVRFIDRFELRHGRIARQQVWNDLALARC</sequence>
<dbReference type="InterPro" id="IPR037401">
    <property type="entry name" value="SnoaL-like"/>
</dbReference>
<feature type="domain" description="4-oxalocrotonate tautomerase-like" evidence="2">
    <location>
        <begin position="2"/>
        <end position="56"/>
    </location>
</feature>
<dbReference type="AlphaFoldDB" id="A0A7V7G1T3"/>
<dbReference type="Pfam" id="PF01361">
    <property type="entry name" value="Tautomerase"/>
    <property type="match status" value="1"/>
</dbReference>
<proteinExistence type="predicted"/>
<dbReference type="Gene3D" id="3.10.450.50">
    <property type="match status" value="1"/>
</dbReference>
<dbReference type="Gene3D" id="3.30.429.10">
    <property type="entry name" value="Macrophage Migration Inhibitory Factor"/>
    <property type="match status" value="1"/>
</dbReference>
<evidence type="ECO:0000259" key="3">
    <source>
        <dbReference type="Pfam" id="PF12680"/>
    </source>
</evidence>
<dbReference type="InterPro" id="IPR032710">
    <property type="entry name" value="NTF2-like_dom_sf"/>
</dbReference>
<evidence type="ECO:0000313" key="5">
    <source>
        <dbReference type="Proteomes" id="UP000486760"/>
    </source>
</evidence>
<name>A0A7V7G1T3_9GAMM</name>
<evidence type="ECO:0000256" key="1">
    <source>
        <dbReference type="ARBA" id="ARBA00023235"/>
    </source>
</evidence>
<comment type="caution">
    <text evidence="4">The sequence shown here is derived from an EMBL/GenBank/DDBJ whole genome shotgun (WGS) entry which is preliminary data.</text>
</comment>
<dbReference type="InterPro" id="IPR004370">
    <property type="entry name" value="4-OT-like_dom"/>
</dbReference>
<dbReference type="SUPFAM" id="SSF54427">
    <property type="entry name" value="NTF2-like"/>
    <property type="match status" value="1"/>
</dbReference>
<gene>
    <name evidence="4" type="ORF">F0A17_08340</name>
</gene>
<keyword evidence="1" id="KW-0413">Isomerase</keyword>
<feature type="domain" description="SnoaL-like" evidence="3">
    <location>
        <begin position="77"/>
        <end position="179"/>
    </location>
</feature>
<protein>
    <submittedName>
        <fullName evidence="4">Tautomerase</fullName>
    </submittedName>
</protein>
<keyword evidence="5" id="KW-1185">Reference proteome</keyword>
<dbReference type="Proteomes" id="UP000486760">
    <property type="component" value="Unassembled WGS sequence"/>
</dbReference>
<dbReference type="InterPro" id="IPR014347">
    <property type="entry name" value="Tautomerase/MIF_sf"/>
</dbReference>
<accession>A0A7V7G1T3</accession>
<reference evidence="4 5" key="1">
    <citation type="submission" date="2019-08" db="EMBL/GenBank/DDBJ databases">
        <title>Bioinformatics analysis of the strain L3 and L5.</title>
        <authorList>
            <person name="Li X."/>
        </authorList>
    </citation>
    <scope>NUCLEOTIDE SEQUENCE [LARGE SCALE GENOMIC DNA]</scope>
    <source>
        <strain evidence="4 5">L5</strain>
    </source>
</reference>
<dbReference type="RefSeq" id="WP_149327882.1">
    <property type="nucleotide sequence ID" value="NZ_VTPY01000003.1"/>
</dbReference>
<evidence type="ECO:0000313" key="4">
    <source>
        <dbReference type="EMBL" id="KAA0012928.1"/>
    </source>
</evidence>
<dbReference type="EMBL" id="VTPY01000003">
    <property type="protein sequence ID" value="KAA0012928.1"/>
    <property type="molecule type" value="Genomic_DNA"/>
</dbReference>
<dbReference type="SUPFAM" id="SSF55331">
    <property type="entry name" value="Tautomerase/MIF"/>
    <property type="match status" value="1"/>
</dbReference>
<dbReference type="GO" id="GO:0016853">
    <property type="term" value="F:isomerase activity"/>
    <property type="evidence" value="ECO:0007669"/>
    <property type="project" value="UniProtKB-KW"/>
</dbReference>
<dbReference type="Pfam" id="PF12680">
    <property type="entry name" value="SnoaL_2"/>
    <property type="match status" value="1"/>
</dbReference>
<organism evidence="4 5">
    <name type="scientific">Billgrantia pellis</name>
    <dbReference type="NCBI Taxonomy" id="2606936"/>
    <lineage>
        <taxon>Bacteria</taxon>
        <taxon>Pseudomonadati</taxon>
        <taxon>Pseudomonadota</taxon>
        <taxon>Gammaproteobacteria</taxon>
        <taxon>Oceanospirillales</taxon>
        <taxon>Halomonadaceae</taxon>
        <taxon>Billgrantia</taxon>
    </lineage>
</organism>